<organism evidence="7 8">
    <name type="scientific">Rhizopus stolonifer</name>
    <name type="common">Rhizopus nigricans</name>
    <dbReference type="NCBI Taxonomy" id="4846"/>
    <lineage>
        <taxon>Eukaryota</taxon>
        <taxon>Fungi</taxon>
        <taxon>Fungi incertae sedis</taxon>
        <taxon>Mucoromycota</taxon>
        <taxon>Mucoromycotina</taxon>
        <taxon>Mucoromycetes</taxon>
        <taxon>Mucorales</taxon>
        <taxon>Mucorineae</taxon>
        <taxon>Rhizopodaceae</taxon>
        <taxon>Rhizopus</taxon>
    </lineage>
</organism>
<gene>
    <name evidence="7" type="ORF">CU098_002346</name>
</gene>
<dbReference type="EMBL" id="PJQM01000694">
    <property type="protein sequence ID" value="RCI04393.1"/>
    <property type="molecule type" value="Genomic_DNA"/>
</dbReference>
<feature type="compositionally biased region" description="Low complexity" evidence="3">
    <location>
        <begin position="417"/>
        <end position="428"/>
    </location>
</feature>
<evidence type="ECO:0000256" key="1">
    <source>
        <dbReference type="ARBA" id="ARBA00022443"/>
    </source>
</evidence>
<protein>
    <recommendedName>
        <fullName evidence="6">SH3 domain-containing protein</fullName>
    </recommendedName>
</protein>
<sequence>MRFTAYSPIVLLLLLPSTFQDDSCFALTGTTTCPAFQDYYISLSGLSTRYPFLQNVTDIKTFDAGMQSFVTSPQLYLAPLGCTNKASVASTIPYARYSKTYVCATLIQDSISSLPCNYNHSVNPPSLCQQTCFDYLASVDSLTDTTDTCPNLVQQQNNLANLNSSCEFWSGLNGTDDCILGIANEPSDCGNISEACDYCKTNGTDTCCKTIHCQNLFVGGIIGIVIGCVVFLGLLGGLGFFYYKKKQRKMRMKQQFNDSSSVFGYESLAASQRVLLPSQPQMNKPPPLTIQPQPVEEFFEVKHPYPPQMGDELGLHVGDIVCVAMNFDDGWALGFNVTTGLKGVFPLVCVAPVPEELLEQLLMNESTTKILVEDNLRRSLSLASHGTLPTTESTQHGNIPRRTASIMRSYDYRESDSPTSPTLSTPFFDPHHSVTQPT</sequence>
<evidence type="ECO:0000256" key="5">
    <source>
        <dbReference type="SAM" id="SignalP"/>
    </source>
</evidence>
<keyword evidence="4" id="KW-1133">Transmembrane helix</keyword>
<dbReference type="InterPro" id="IPR036028">
    <property type="entry name" value="SH3-like_dom_sf"/>
</dbReference>
<evidence type="ECO:0000256" key="2">
    <source>
        <dbReference type="PROSITE-ProRule" id="PRU00192"/>
    </source>
</evidence>
<evidence type="ECO:0000259" key="6">
    <source>
        <dbReference type="PROSITE" id="PS50002"/>
    </source>
</evidence>
<evidence type="ECO:0000313" key="7">
    <source>
        <dbReference type="EMBL" id="RCI04393.1"/>
    </source>
</evidence>
<keyword evidence="8" id="KW-1185">Reference proteome</keyword>
<dbReference type="Pfam" id="PF14604">
    <property type="entry name" value="SH3_9"/>
    <property type="match status" value="1"/>
</dbReference>
<dbReference type="PROSITE" id="PS50002">
    <property type="entry name" value="SH3"/>
    <property type="match status" value="1"/>
</dbReference>
<keyword evidence="4" id="KW-0812">Transmembrane</keyword>
<feature type="non-terminal residue" evidence="7">
    <location>
        <position position="438"/>
    </location>
</feature>
<comment type="caution">
    <text evidence="7">The sequence shown here is derived from an EMBL/GenBank/DDBJ whole genome shotgun (WGS) entry which is preliminary data.</text>
</comment>
<evidence type="ECO:0000313" key="8">
    <source>
        <dbReference type="Proteomes" id="UP000253551"/>
    </source>
</evidence>
<feature type="chain" id="PRO_5016669729" description="SH3 domain-containing protein" evidence="5">
    <location>
        <begin position="21"/>
        <end position="438"/>
    </location>
</feature>
<dbReference type="InterPro" id="IPR001452">
    <property type="entry name" value="SH3_domain"/>
</dbReference>
<proteinExistence type="predicted"/>
<dbReference type="Proteomes" id="UP000253551">
    <property type="component" value="Unassembled WGS sequence"/>
</dbReference>
<keyword evidence="5" id="KW-0732">Signal</keyword>
<dbReference type="SMART" id="SM00326">
    <property type="entry name" value="SH3"/>
    <property type="match status" value="1"/>
</dbReference>
<feature type="signal peptide" evidence="5">
    <location>
        <begin position="1"/>
        <end position="20"/>
    </location>
</feature>
<evidence type="ECO:0000256" key="4">
    <source>
        <dbReference type="SAM" id="Phobius"/>
    </source>
</evidence>
<dbReference type="OrthoDB" id="5340910at2759"/>
<dbReference type="STRING" id="4846.A0A367KQB8"/>
<reference evidence="7 8" key="1">
    <citation type="journal article" date="2018" name="G3 (Bethesda)">
        <title>Phylogenetic and Phylogenomic Definition of Rhizopus Species.</title>
        <authorList>
            <person name="Gryganskyi A.P."/>
            <person name="Golan J."/>
            <person name="Dolatabadi S."/>
            <person name="Mondo S."/>
            <person name="Robb S."/>
            <person name="Idnurm A."/>
            <person name="Muszewska A."/>
            <person name="Steczkiewicz K."/>
            <person name="Masonjones S."/>
            <person name="Liao H.L."/>
            <person name="Gajdeczka M.T."/>
            <person name="Anike F."/>
            <person name="Vuek A."/>
            <person name="Anishchenko I.M."/>
            <person name="Voigt K."/>
            <person name="de Hoog G.S."/>
            <person name="Smith M.E."/>
            <person name="Heitman J."/>
            <person name="Vilgalys R."/>
            <person name="Stajich J.E."/>
        </authorList>
    </citation>
    <scope>NUCLEOTIDE SEQUENCE [LARGE SCALE GENOMIC DNA]</scope>
    <source>
        <strain evidence="7 8">LSU 92-RS-03</strain>
    </source>
</reference>
<feature type="region of interest" description="Disordered" evidence="3">
    <location>
        <begin position="410"/>
        <end position="438"/>
    </location>
</feature>
<dbReference type="AlphaFoldDB" id="A0A367KQB8"/>
<dbReference type="SUPFAM" id="SSF50044">
    <property type="entry name" value="SH3-domain"/>
    <property type="match status" value="1"/>
</dbReference>
<keyword evidence="1 2" id="KW-0728">SH3 domain</keyword>
<keyword evidence="4" id="KW-0472">Membrane</keyword>
<feature type="transmembrane region" description="Helical" evidence="4">
    <location>
        <begin position="216"/>
        <end position="243"/>
    </location>
</feature>
<evidence type="ECO:0000256" key="3">
    <source>
        <dbReference type="SAM" id="MobiDB-lite"/>
    </source>
</evidence>
<accession>A0A367KQB8</accession>
<name>A0A367KQB8_RHIST</name>
<feature type="domain" description="SH3" evidence="6">
    <location>
        <begin position="294"/>
        <end position="355"/>
    </location>
</feature>
<dbReference type="Gene3D" id="2.30.30.40">
    <property type="entry name" value="SH3 Domains"/>
    <property type="match status" value="1"/>
</dbReference>